<organism evidence="3">
    <name type="scientific">Rhizopus microsporus var. microsporus</name>
    <dbReference type="NCBI Taxonomy" id="86635"/>
    <lineage>
        <taxon>Eukaryota</taxon>
        <taxon>Fungi</taxon>
        <taxon>Fungi incertae sedis</taxon>
        <taxon>Mucoromycota</taxon>
        <taxon>Mucoromycotina</taxon>
        <taxon>Mucoromycetes</taxon>
        <taxon>Mucorales</taxon>
        <taxon>Mucorineae</taxon>
        <taxon>Rhizopodaceae</taxon>
        <taxon>Rhizopus</taxon>
    </lineage>
</organism>
<dbReference type="InterPro" id="IPR015421">
    <property type="entry name" value="PyrdxlP-dep_Trfase_major"/>
</dbReference>
<reference evidence="3" key="1">
    <citation type="journal article" date="2016" name="Proc. Natl. Acad. Sci. U.S.A.">
        <title>Lipid metabolic changes in an early divergent fungus govern the establishment of a mutualistic symbiosis with endobacteria.</title>
        <authorList>
            <person name="Lastovetsky O.A."/>
            <person name="Gaspar M.L."/>
            <person name="Mondo S.J."/>
            <person name="LaButti K.M."/>
            <person name="Sandor L."/>
            <person name="Grigoriev I.V."/>
            <person name="Henry S.A."/>
            <person name="Pawlowska T.E."/>
        </authorList>
    </citation>
    <scope>NUCLEOTIDE SEQUENCE [LARGE SCALE GENOMIC DNA]</scope>
    <source>
        <strain evidence="3">ATCC 52814</strain>
    </source>
</reference>
<dbReference type="InterPro" id="IPR000192">
    <property type="entry name" value="Aminotrans_V_dom"/>
</dbReference>
<dbReference type="PANTHER" id="PTHR43092:SF2">
    <property type="entry name" value="HERCYNYLCYSTEINE SULFOXIDE LYASE"/>
    <property type="match status" value="1"/>
</dbReference>
<feature type="domain" description="Aminotransferase class V" evidence="2">
    <location>
        <begin position="58"/>
        <end position="347"/>
    </location>
</feature>
<dbReference type="Gene3D" id="3.40.640.10">
    <property type="entry name" value="Type I PLP-dependent aspartate aminotransferase-like (Major domain)"/>
    <property type="match status" value="1"/>
</dbReference>
<keyword evidence="1" id="KW-0663">Pyridoxal phosphate</keyword>
<dbReference type="AlphaFoldDB" id="A0A1X0RAE0"/>
<dbReference type="Pfam" id="PF00266">
    <property type="entry name" value="Aminotran_5"/>
    <property type="match status" value="1"/>
</dbReference>
<name>A0A1X0RAE0_RHIZD</name>
<dbReference type="PANTHER" id="PTHR43092">
    <property type="entry name" value="L-CYSTEINE DESULFHYDRASE"/>
    <property type="match status" value="1"/>
</dbReference>
<keyword evidence="3" id="KW-0808">Transferase</keyword>
<gene>
    <name evidence="3" type="ORF">BCV72DRAFT_202606</name>
</gene>
<dbReference type="EMBL" id="KV921882">
    <property type="protein sequence ID" value="ORE08891.1"/>
    <property type="molecule type" value="Genomic_DNA"/>
</dbReference>
<protein>
    <submittedName>
        <fullName evidence="3">PLP-dependent transferase</fullName>
    </submittedName>
</protein>
<evidence type="ECO:0000259" key="2">
    <source>
        <dbReference type="Pfam" id="PF00266"/>
    </source>
</evidence>
<accession>A0A1X0RAE0</accession>
<dbReference type="VEuPathDB" id="FungiDB:BCV72DRAFT_202606"/>
<dbReference type="InterPro" id="IPR015424">
    <property type="entry name" value="PyrdxlP-dep_Trfase"/>
</dbReference>
<sequence length="412" mass="47192">MSVKPFGKQFRADFPLEDKYIPISHGAHGSYPAAVQAYVDEYNRRAEKHPDRWHRFDFRPLLQENLERAAALIKCDPRDIVFVANSSTGVNNILRSFPFEEGDKILCVSCYQTTYINCDKTLEFLTHYKKVELVRVELNYPLEDDEVIRLTKEAIEREHAKDSSKKIRLGFFDAISSLPGVCMPYQALTKLFREYDILSFVDGAHAIGHIELNLAELDPDFFVSNCHKWLFTPRGCAVLYVSKRYQGWIHPPTINYAYQHHDDPTDGSSFNEEHVPGVTNITSYLCIGPALDYRESIGGEEAIRKYTHELAVQGGELVANMLGTQVMENSTKTLTASMVNVELPIKNTTKTDQEITSFFMKKSIYEYNTIIVVYKNNSKWWARLCGQIYIDLDDFKAAGEIILKIIKELEQA</sequence>
<evidence type="ECO:0000256" key="1">
    <source>
        <dbReference type="ARBA" id="ARBA00022898"/>
    </source>
</evidence>
<evidence type="ECO:0000313" key="3">
    <source>
        <dbReference type="EMBL" id="ORE08891.1"/>
    </source>
</evidence>
<dbReference type="SUPFAM" id="SSF53383">
    <property type="entry name" value="PLP-dependent transferases"/>
    <property type="match status" value="1"/>
</dbReference>
<proteinExistence type="predicted"/>
<dbReference type="GO" id="GO:0016740">
    <property type="term" value="F:transferase activity"/>
    <property type="evidence" value="ECO:0007669"/>
    <property type="project" value="UniProtKB-KW"/>
</dbReference>
<dbReference type="Proteomes" id="UP000242414">
    <property type="component" value="Unassembled WGS sequence"/>
</dbReference>
<dbReference type="OrthoDB" id="5978656at2759"/>